<dbReference type="Gene3D" id="3.90.320.10">
    <property type="match status" value="1"/>
</dbReference>
<evidence type="ECO:0000256" key="6">
    <source>
        <dbReference type="ARBA" id="ARBA00022801"/>
    </source>
</evidence>
<evidence type="ECO:0000256" key="10">
    <source>
        <dbReference type="ARBA" id="ARBA00023014"/>
    </source>
</evidence>
<name>A0A5C5G452_9BASI</name>
<organism evidence="13 14">
    <name type="scientific">Rhodotorula diobovata</name>
    <dbReference type="NCBI Taxonomy" id="5288"/>
    <lineage>
        <taxon>Eukaryota</taxon>
        <taxon>Fungi</taxon>
        <taxon>Dikarya</taxon>
        <taxon>Basidiomycota</taxon>
        <taxon>Pucciniomycotina</taxon>
        <taxon>Microbotryomycetes</taxon>
        <taxon>Sporidiobolales</taxon>
        <taxon>Sporidiobolaceae</taxon>
        <taxon>Rhodotorula</taxon>
    </lineage>
</organism>
<keyword evidence="8" id="KW-0067">ATP-binding</keyword>
<dbReference type="GO" id="GO:0046872">
    <property type="term" value="F:metal ion binding"/>
    <property type="evidence" value="ECO:0007669"/>
    <property type="project" value="UniProtKB-KW"/>
</dbReference>
<evidence type="ECO:0000256" key="7">
    <source>
        <dbReference type="ARBA" id="ARBA00022806"/>
    </source>
</evidence>
<evidence type="ECO:0000256" key="8">
    <source>
        <dbReference type="ARBA" id="ARBA00022840"/>
    </source>
</evidence>
<keyword evidence="3" id="KW-0540">Nuclease</keyword>
<keyword evidence="9" id="KW-0408">Iron</keyword>
<keyword evidence="4" id="KW-0479">Metal-binding</keyword>
<evidence type="ECO:0000256" key="9">
    <source>
        <dbReference type="ARBA" id="ARBA00023004"/>
    </source>
</evidence>
<evidence type="ECO:0000256" key="2">
    <source>
        <dbReference type="ARBA" id="ARBA00007913"/>
    </source>
</evidence>
<dbReference type="EMBL" id="SOZI01000007">
    <property type="protein sequence ID" value="TNY23878.1"/>
    <property type="molecule type" value="Genomic_DNA"/>
</dbReference>
<dbReference type="PANTHER" id="PTHR36531">
    <property type="entry name" value="CRISPR-ASSOCIATED EXONUCLEASE CAS4"/>
    <property type="match status" value="1"/>
</dbReference>
<dbReference type="InterPro" id="IPR014808">
    <property type="entry name" value="DNA_replication_fac_Dna2_N"/>
</dbReference>
<dbReference type="AlphaFoldDB" id="A0A5C5G452"/>
<dbReference type="PANTHER" id="PTHR36531:SF6">
    <property type="entry name" value="DNA REPLICATION ATP-DEPENDENT HELICASE_NUCLEASE DNA2"/>
    <property type="match status" value="1"/>
</dbReference>
<evidence type="ECO:0000313" key="14">
    <source>
        <dbReference type="Proteomes" id="UP000311382"/>
    </source>
</evidence>
<evidence type="ECO:0000256" key="5">
    <source>
        <dbReference type="ARBA" id="ARBA00022741"/>
    </source>
</evidence>
<keyword evidence="6" id="KW-0378">Hydrolase</keyword>
<evidence type="ECO:0000256" key="4">
    <source>
        <dbReference type="ARBA" id="ARBA00022723"/>
    </source>
</evidence>
<feature type="domain" description="DNA replication factor Dna2 N-terminal" evidence="12">
    <location>
        <begin position="275"/>
        <end position="479"/>
    </location>
</feature>
<keyword evidence="7" id="KW-0347">Helicase</keyword>
<dbReference type="OrthoDB" id="6513042at2759"/>
<proteinExistence type="inferred from homology"/>
<dbReference type="GO" id="GO:0004386">
    <property type="term" value="F:helicase activity"/>
    <property type="evidence" value="ECO:0007669"/>
    <property type="project" value="UniProtKB-KW"/>
</dbReference>
<evidence type="ECO:0000256" key="11">
    <source>
        <dbReference type="SAM" id="MobiDB-lite"/>
    </source>
</evidence>
<keyword evidence="14" id="KW-1185">Reference proteome</keyword>
<dbReference type="GO" id="GO:0051536">
    <property type="term" value="F:iron-sulfur cluster binding"/>
    <property type="evidence" value="ECO:0007669"/>
    <property type="project" value="UniProtKB-KW"/>
</dbReference>
<dbReference type="GO" id="GO:0004518">
    <property type="term" value="F:nuclease activity"/>
    <property type="evidence" value="ECO:0007669"/>
    <property type="project" value="UniProtKB-KW"/>
</dbReference>
<protein>
    <submittedName>
        <fullName evidence="13">DNA replication factor Dna2-domain-containing protein</fullName>
    </submittedName>
</protein>
<feature type="compositionally biased region" description="Low complexity" evidence="11">
    <location>
        <begin position="75"/>
        <end position="84"/>
    </location>
</feature>
<dbReference type="InterPro" id="IPR011604">
    <property type="entry name" value="PDDEXK-like_dom_sf"/>
</dbReference>
<gene>
    <name evidence="13" type="ORF">DMC30DRAFT_259321</name>
</gene>
<evidence type="ECO:0000259" key="12">
    <source>
        <dbReference type="Pfam" id="PF08696"/>
    </source>
</evidence>
<evidence type="ECO:0000256" key="3">
    <source>
        <dbReference type="ARBA" id="ARBA00022722"/>
    </source>
</evidence>
<comment type="similarity">
    <text evidence="2">Belongs to the DNA2/NAM7 helicase family.</text>
</comment>
<keyword evidence="5" id="KW-0547">Nucleotide-binding</keyword>
<feature type="region of interest" description="Disordered" evidence="11">
    <location>
        <begin position="24"/>
        <end position="91"/>
    </location>
</feature>
<feature type="compositionally biased region" description="Polar residues" evidence="11">
    <location>
        <begin position="26"/>
        <end position="45"/>
    </location>
</feature>
<dbReference type="STRING" id="5288.A0A5C5G452"/>
<keyword evidence="10" id="KW-0411">Iron-sulfur</keyword>
<dbReference type="InterPro" id="IPR051827">
    <property type="entry name" value="Cas4_exonuclease"/>
</dbReference>
<sequence>MPRVEGEDAFMASLLADLDADVFTSPPASQALPSRPPSQSHSRGLSQRPRPLKRSAPSSSQPRPQPLTPRKRAARPTAAAEPEPFWADPLARPLMSQGALARRDEAERAGGFAPGVERERGVVKKARRATEQGCGAGGEGTGEVRRVKRVEIGLEGKENAERERRDRIGVVEVKREKLVDEKERDVKPVVDVALGIVGVKASAEGDEFDDLVGGVDWDEAMIGFDDELSVKTSGPHVPRCKQYARCTVEEIVDSVGTASRPQKILTVSSTAFEGVRQVLLCDDWVDTPVTAGDIVNLIDLPHLAAASSDTPVHLTRSVGLLVLHPDILVSSTKVADSSHCTRKAVLQELIRTLGGSSPSLLYGNMLHALLQSCMTDGKWDDEYRFERIDEIVKENGGMLWELEMSFDKVRLELRERSKEFQAFAKRFSGSKPKADAFLSDPRALDTARSRLAITSTLGVEDDIWSPRFGLKGKIDVSTQSAVVDSVGFTRRGTTPFEIKTGRTSAGMEHRAQTMLYTLLMSDRYGASLARMVNCDQCTS</sequence>
<evidence type="ECO:0000313" key="13">
    <source>
        <dbReference type="EMBL" id="TNY23878.1"/>
    </source>
</evidence>
<reference evidence="13 14" key="1">
    <citation type="submission" date="2019-03" db="EMBL/GenBank/DDBJ databases">
        <title>Rhodosporidium diobovatum UCD-FST 08-225 genome sequencing, assembly, and annotation.</title>
        <authorList>
            <person name="Fakankun I.U."/>
            <person name="Fristensky B."/>
            <person name="Levin D.B."/>
        </authorList>
    </citation>
    <scope>NUCLEOTIDE SEQUENCE [LARGE SCALE GENOMIC DNA]</scope>
    <source>
        <strain evidence="13 14">UCD-FST 08-225</strain>
    </source>
</reference>
<dbReference type="GO" id="GO:0005524">
    <property type="term" value="F:ATP binding"/>
    <property type="evidence" value="ECO:0007669"/>
    <property type="project" value="UniProtKB-KW"/>
</dbReference>
<dbReference type="Proteomes" id="UP000311382">
    <property type="component" value="Unassembled WGS sequence"/>
</dbReference>
<accession>A0A5C5G452</accession>
<dbReference type="GO" id="GO:0016787">
    <property type="term" value="F:hydrolase activity"/>
    <property type="evidence" value="ECO:0007669"/>
    <property type="project" value="UniProtKB-KW"/>
</dbReference>
<dbReference type="Pfam" id="PF08696">
    <property type="entry name" value="Dna2"/>
    <property type="match status" value="1"/>
</dbReference>
<evidence type="ECO:0000256" key="1">
    <source>
        <dbReference type="ARBA" id="ARBA00001966"/>
    </source>
</evidence>
<comment type="caution">
    <text evidence="13">The sequence shown here is derived from an EMBL/GenBank/DDBJ whole genome shotgun (WGS) entry which is preliminary data.</text>
</comment>
<comment type="cofactor">
    <cofactor evidence="1">
        <name>[4Fe-4S] cluster</name>
        <dbReference type="ChEBI" id="CHEBI:49883"/>
    </cofactor>
</comment>